<evidence type="ECO:0000256" key="1">
    <source>
        <dbReference type="SAM" id="MobiDB-lite"/>
    </source>
</evidence>
<name>A0A1Y1YP48_9FUNG</name>
<keyword evidence="3" id="KW-1185">Reference proteome</keyword>
<dbReference type="Proteomes" id="UP000193498">
    <property type="component" value="Unassembled WGS sequence"/>
</dbReference>
<dbReference type="EMBL" id="MCFE01000093">
    <property type="protein sequence ID" value="ORX99748.1"/>
    <property type="molecule type" value="Genomic_DNA"/>
</dbReference>
<sequence length="96" mass="10911">MTAEESDISSESSYVGSVDGDEGENEDESGDECPSIADDPGFGLFLREKRFEHPQEALPELLRSLKTAWTLMSARERHIYDERARLLSKHRDKEPL</sequence>
<gene>
    <name evidence="2" type="ORF">K493DRAFT_313122</name>
</gene>
<organism evidence="2 3">
    <name type="scientific">Basidiobolus meristosporus CBS 931.73</name>
    <dbReference type="NCBI Taxonomy" id="1314790"/>
    <lineage>
        <taxon>Eukaryota</taxon>
        <taxon>Fungi</taxon>
        <taxon>Fungi incertae sedis</taxon>
        <taxon>Zoopagomycota</taxon>
        <taxon>Entomophthoromycotina</taxon>
        <taxon>Basidiobolomycetes</taxon>
        <taxon>Basidiobolales</taxon>
        <taxon>Basidiobolaceae</taxon>
        <taxon>Basidiobolus</taxon>
    </lineage>
</organism>
<feature type="compositionally biased region" description="Acidic residues" evidence="1">
    <location>
        <begin position="19"/>
        <end position="31"/>
    </location>
</feature>
<feature type="region of interest" description="Disordered" evidence="1">
    <location>
        <begin position="1"/>
        <end position="41"/>
    </location>
</feature>
<proteinExistence type="predicted"/>
<dbReference type="AlphaFoldDB" id="A0A1Y1YP48"/>
<protein>
    <recommendedName>
        <fullName evidence="4">HMG box domain-containing protein</fullName>
    </recommendedName>
</protein>
<evidence type="ECO:0008006" key="4">
    <source>
        <dbReference type="Google" id="ProtNLM"/>
    </source>
</evidence>
<dbReference type="InParanoid" id="A0A1Y1YP48"/>
<accession>A0A1Y1YP48</accession>
<dbReference type="InterPro" id="IPR036910">
    <property type="entry name" value="HMG_box_dom_sf"/>
</dbReference>
<reference evidence="2 3" key="1">
    <citation type="submission" date="2016-07" db="EMBL/GenBank/DDBJ databases">
        <title>Pervasive Adenine N6-methylation of Active Genes in Fungi.</title>
        <authorList>
            <consortium name="DOE Joint Genome Institute"/>
            <person name="Mondo S.J."/>
            <person name="Dannebaum R.O."/>
            <person name="Kuo R.C."/>
            <person name="Labutti K."/>
            <person name="Haridas S."/>
            <person name="Kuo A."/>
            <person name="Salamov A."/>
            <person name="Ahrendt S.R."/>
            <person name="Lipzen A."/>
            <person name="Sullivan W."/>
            <person name="Andreopoulos W.B."/>
            <person name="Clum A."/>
            <person name="Lindquist E."/>
            <person name="Daum C."/>
            <person name="Ramamoorthy G.K."/>
            <person name="Gryganskyi A."/>
            <person name="Culley D."/>
            <person name="Magnuson J.K."/>
            <person name="James T.Y."/>
            <person name="O'Malley M.A."/>
            <person name="Stajich J.E."/>
            <person name="Spatafora J.W."/>
            <person name="Visel A."/>
            <person name="Grigoriev I.V."/>
        </authorList>
    </citation>
    <scope>NUCLEOTIDE SEQUENCE [LARGE SCALE GENOMIC DNA]</scope>
    <source>
        <strain evidence="2 3">CBS 931.73</strain>
    </source>
</reference>
<evidence type="ECO:0000313" key="2">
    <source>
        <dbReference type="EMBL" id="ORX99748.1"/>
    </source>
</evidence>
<evidence type="ECO:0000313" key="3">
    <source>
        <dbReference type="Proteomes" id="UP000193498"/>
    </source>
</evidence>
<dbReference type="SUPFAM" id="SSF47095">
    <property type="entry name" value="HMG-box"/>
    <property type="match status" value="1"/>
</dbReference>
<comment type="caution">
    <text evidence="2">The sequence shown here is derived from an EMBL/GenBank/DDBJ whole genome shotgun (WGS) entry which is preliminary data.</text>
</comment>